<dbReference type="GO" id="GO:0006629">
    <property type="term" value="P:lipid metabolic process"/>
    <property type="evidence" value="ECO:0007669"/>
    <property type="project" value="InterPro"/>
</dbReference>
<accession>A0A085JZ59</accession>
<dbReference type="CDD" id="cd01822">
    <property type="entry name" value="Lysophospholipase_L1_like"/>
    <property type="match status" value="1"/>
</dbReference>
<dbReference type="SUPFAM" id="SSF52266">
    <property type="entry name" value="SGNH hydrolase"/>
    <property type="match status" value="1"/>
</dbReference>
<dbReference type="PROSITE" id="PS01098">
    <property type="entry name" value="LIPASE_GDSL_SER"/>
    <property type="match status" value="1"/>
</dbReference>
<sequence>MKKEGSLANGFRLYGFSLLLVQLLAACSPTKEQALAPADNNAANMTAKATQPITDGKLVVVFGDSLYAGYNLQQDQGFAPILEQALSKQGIKAHVVNAGVSGDTSADGLARLAFGLDGLPRKPDLVLVGLGGNDMLRGLSPQATRTNIDAILTELAKRGIPAMLTGMMASPNMGPDYAAAFNPIYPDLAKKHGVPLYPFFLDGVIGERSLLLPDGIHPNPQGVQRITAKVAPLVARQLGE</sequence>
<dbReference type="RefSeq" id="WP_037512996.1">
    <property type="nucleotide sequence ID" value="NZ_CAIGKD010000017.1"/>
</dbReference>
<dbReference type="InterPro" id="IPR008265">
    <property type="entry name" value="Lipase_GDSL_AS"/>
</dbReference>
<dbReference type="Proteomes" id="UP000280708">
    <property type="component" value="Chromosome"/>
</dbReference>
<proteinExistence type="predicted"/>
<evidence type="ECO:0000313" key="2">
    <source>
        <dbReference type="Proteomes" id="UP000280708"/>
    </source>
</evidence>
<dbReference type="Pfam" id="PF13472">
    <property type="entry name" value="Lipase_GDSL_2"/>
    <property type="match status" value="1"/>
</dbReference>
<organism evidence="1 2">
    <name type="scientific">Sphingobium yanoikuyae</name>
    <name type="common">Sphingomonas yanoikuyae</name>
    <dbReference type="NCBI Taxonomy" id="13690"/>
    <lineage>
        <taxon>Bacteria</taxon>
        <taxon>Pseudomonadati</taxon>
        <taxon>Pseudomonadota</taxon>
        <taxon>Alphaproteobacteria</taxon>
        <taxon>Sphingomonadales</taxon>
        <taxon>Sphingomonadaceae</taxon>
        <taxon>Sphingobium</taxon>
    </lineage>
</organism>
<dbReference type="AlphaFoldDB" id="A0A085JZ59"/>
<protein>
    <submittedName>
        <fullName evidence="1">Arylesterase</fullName>
    </submittedName>
</protein>
<dbReference type="GO" id="GO:0004622">
    <property type="term" value="F:phosphatidylcholine lysophospholipase activity"/>
    <property type="evidence" value="ECO:0007669"/>
    <property type="project" value="TreeGrafter"/>
</dbReference>
<dbReference type="PANTHER" id="PTHR30383">
    <property type="entry name" value="THIOESTERASE 1/PROTEASE 1/LYSOPHOSPHOLIPASE L1"/>
    <property type="match status" value="1"/>
</dbReference>
<dbReference type="PROSITE" id="PS51257">
    <property type="entry name" value="PROKAR_LIPOPROTEIN"/>
    <property type="match status" value="1"/>
</dbReference>
<dbReference type="PANTHER" id="PTHR30383:SF24">
    <property type="entry name" value="THIOESTERASE 1_PROTEASE 1_LYSOPHOSPHOLIPASE L1"/>
    <property type="match status" value="1"/>
</dbReference>
<gene>
    <name evidence="1" type="ORF">EBF16_07615</name>
</gene>
<dbReference type="InterPro" id="IPR051532">
    <property type="entry name" value="Ester_Hydrolysis_Enzymes"/>
</dbReference>
<dbReference type="InterPro" id="IPR013830">
    <property type="entry name" value="SGNH_hydro"/>
</dbReference>
<name>A0A085JZ59_SPHYA</name>
<evidence type="ECO:0000313" key="1">
    <source>
        <dbReference type="EMBL" id="AYO76818.1"/>
    </source>
</evidence>
<reference evidence="1 2" key="1">
    <citation type="submission" date="2018-10" db="EMBL/GenBank/DDBJ databases">
        <title>Characterization and genome analysis of a novel bacterium Sphingobium yanoikuyae SJTF8 capable of degrading PAHs.</title>
        <authorList>
            <person name="Yin C."/>
            <person name="Xiong W."/>
            <person name="Liang R."/>
        </authorList>
    </citation>
    <scope>NUCLEOTIDE SEQUENCE [LARGE SCALE GENOMIC DNA]</scope>
    <source>
        <strain evidence="1 2">SJTF8</strain>
    </source>
</reference>
<dbReference type="EMBL" id="CP033230">
    <property type="protein sequence ID" value="AYO76818.1"/>
    <property type="molecule type" value="Genomic_DNA"/>
</dbReference>
<dbReference type="InterPro" id="IPR036514">
    <property type="entry name" value="SGNH_hydro_sf"/>
</dbReference>
<dbReference type="Gene3D" id="3.40.50.1110">
    <property type="entry name" value="SGNH hydrolase"/>
    <property type="match status" value="1"/>
</dbReference>